<protein>
    <submittedName>
        <fullName evidence="1">Uncharacterized protein</fullName>
    </submittedName>
</protein>
<dbReference type="Proteomes" id="UP000323567">
    <property type="component" value="Unassembled WGS sequence"/>
</dbReference>
<evidence type="ECO:0000313" key="2">
    <source>
        <dbReference type="Proteomes" id="UP000323567"/>
    </source>
</evidence>
<dbReference type="InterPro" id="IPR044934">
    <property type="entry name" value="Streptopain_sf"/>
</dbReference>
<name>A0A5B3GFL8_9BACT</name>
<dbReference type="AlphaFoldDB" id="A0A5B3GFL8"/>
<organism evidence="1 2">
    <name type="scientific">Alistipes shahii</name>
    <dbReference type="NCBI Taxonomy" id="328814"/>
    <lineage>
        <taxon>Bacteria</taxon>
        <taxon>Pseudomonadati</taxon>
        <taxon>Bacteroidota</taxon>
        <taxon>Bacteroidia</taxon>
        <taxon>Bacteroidales</taxon>
        <taxon>Rikenellaceae</taxon>
        <taxon>Alistipes</taxon>
    </lineage>
</organism>
<comment type="caution">
    <text evidence="1">The sequence shown here is derived from an EMBL/GenBank/DDBJ whole genome shotgun (WGS) entry which is preliminary data.</text>
</comment>
<gene>
    <name evidence="1" type="ORF">F2Y13_01045</name>
</gene>
<dbReference type="Gene3D" id="3.90.70.50">
    <property type="entry name" value="Peptidase C10, streptopain"/>
    <property type="match status" value="1"/>
</dbReference>
<sequence length="72" mass="8141">MSNLISRRGDESLLLHCNWGWGGKYDGYFAGKAFDAVKGCYLADDNAAVSQTRGANAKNYTWWFRIVTYNKP</sequence>
<reference evidence="1 2" key="1">
    <citation type="journal article" date="2019" name="Nat. Med.">
        <title>A library of human gut bacterial isolates paired with longitudinal multiomics data enables mechanistic microbiome research.</title>
        <authorList>
            <person name="Poyet M."/>
            <person name="Groussin M."/>
            <person name="Gibbons S.M."/>
            <person name="Avila-Pacheco J."/>
            <person name="Jiang X."/>
            <person name="Kearney S.M."/>
            <person name="Perrotta A.R."/>
            <person name="Berdy B."/>
            <person name="Zhao S."/>
            <person name="Lieberman T.D."/>
            <person name="Swanson P.K."/>
            <person name="Smith M."/>
            <person name="Roesemann S."/>
            <person name="Alexander J.E."/>
            <person name="Rich S.A."/>
            <person name="Livny J."/>
            <person name="Vlamakis H."/>
            <person name="Clish C."/>
            <person name="Bullock K."/>
            <person name="Deik A."/>
            <person name="Scott J."/>
            <person name="Pierce K.A."/>
            <person name="Xavier R.J."/>
            <person name="Alm E.J."/>
        </authorList>
    </citation>
    <scope>NUCLEOTIDE SEQUENCE [LARGE SCALE GENOMIC DNA]</scope>
    <source>
        <strain evidence="1 2">BIOML-A2</strain>
    </source>
</reference>
<proteinExistence type="predicted"/>
<dbReference type="EMBL" id="VVXK01000001">
    <property type="protein sequence ID" value="KAA2372086.1"/>
    <property type="molecule type" value="Genomic_DNA"/>
</dbReference>
<evidence type="ECO:0000313" key="1">
    <source>
        <dbReference type="EMBL" id="KAA2372086.1"/>
    </source>
</evidence>
<accession>A0A5B3GFL8</accession>